<proteinExistence type="predicted"/>
<dbReference type="KEGG" id="dya:Dyak_GE27786"/>
<keyword evidence="2" id="KW-1185">Reference proteome</keyword>
<reference evidence="1 2" key="1">
    <citation type="journal article" date="2007" name="Nature">
        <title>Evolution of genes and genomes on the Drosophila phylogeny.</title>
        <authorList>
            <consortium name="Drosophila 12 Genomes Consortium"/>
            <person name="Clark A.G."/>
            <person name="Eisen M.B."/>
            <person name="Smith D.R."/>
            <person name="Bergman C.M."/>
            <person name="Oliver B."/>
            <person name="Markow T.A."/>
            <person name="Kaufman T.C."/>
            <person name="Kellis M."/>
            <person name="Gelbart W."/>
            <person name="Iyer V.N."/>
            <person name="Pollard D.A."/>
            <person name="Sackton T.B."/>
            <person name="Larracuente A.M."/>
            <person name="Singh N.D."/>
            <person name="Abad J.P."/>
            <person name="Abt D.N."/>
            <person name="Adryan B."/>
            <person name="Aguade M."/>
            <person name="Akashi H."/>
            <person name="Anderson W.W."/>
            <person name="Aquadro C.F."/>
            <person name="Ardell D.H."/>
            <person name="Arguello R."/>
            <person name="Artieri C.G."/>
            <person name="Barbash D.A."/>
            <person name="Barker D."/>
            <person name="Barsanti P."/>
            <person name="Batterham P."/>
            <person name="Batzoglou S."/>
            <person name="Begun D."/>
            <person name="Bhutkar A."/>
            <person name="Blanco E."/>
            <person name="Bosak S.A."/>
            <person name="Bradley R.K."/>
            <person name="Brand A.D."/>
            <person name="Brent M.R."/>
            <person name="Brooks A.N."/>
            <person name="Brown R.H."/>
            <person name="Butlin R.K."/>
            <person name="Caggese C."/>
            <person name="Calvi B.R."/>
            <person name="Bernardo de Carvalho A."/>
            <person name="Caspi A."/>
            <person name="Castrezana S."/>
            <person name="Celniker S.E."/>
            <person name="Chang J.L."/>
            <person name="Chapple C."/>
            <person name="Chatterji S."/>
            <person name="Chinwalla A."/>
            <person name="Civetta A."/>
            <person name="Clifton S.W."/>
            <person name="Comeron J.M."/>
            <person name="Costello J.C."/>
            <person name="Coyne J.A."/>
            <person name="Daub J."/>
            <person name="David R.G."/>
            <person name="Delcher A.L."/>
            <person name="Delehaunty K."/>
            <person name="Do C.B."/>
            <person name="Ebling H."/>
            <person name="Edwards K."/>
            <person name="Eickbush T."/>
            <person name="Evans J.D."/>
            <person name="Filipski A."/>
            <person name="Findeiss S."/>
            <person name="Freyhult E."/>
            <person name="Fulton L."/>
            <person name="Fulton R."/>
            <person name="Garcia A.C."/>
            <person name="Gardiner A."/>
            <person name="Garfield D.A."/>
            <person name="Garvin B.E."/>
            <person name="Gibson G."/>
            <person name="Gilbert D."/>
            <person name="Gnerre S."/>
            <person name="Godfrey J."/>
            <person name="Good R."/>
            <person name="Gotea V."/>
            <person name="Gravely B."/>
            <person name="Greenberg A.J."/>
            <person name="Griffiths-Jones S."/>
            <person name="Gross S."/>
            <person name="Guigo R."/>
            <person name="Gustafson E.A."/>
            <person name="Haerty W."/>
            <person name="Hahn M.W."/>
            <person name="Halligan D.L."/>
            <person name="Halpern A.L."/>
            <person name="Halter G.M."/>
            <person name="Han M.V."/>
            <person name="Heger A."/>
            <person name="Hillier L."/>
            <person name="Hinrichs A.S."/>
            <person name="Holmes I."/>
            <person name="Hoskins R.A."/>
            <person name="Hubisz M.J."/>
            <person name="Hultmark D."/>
            <person name="Huntley M.A."/>
            <person name="Jaffe D.B."/>
            <person name="Jagadeeshan S."/>
            <person name="Jeck W.R."/>
            <person name="Johnson J."/>
            <person name="Jones C.D."/>
            <person name="Jordan W.C."/>
            <person name="Karpen G.H."/>
            <person name="Kataoka E."/>
            <person name="Keightley P.D."/>
            <person name="Kheradpour P."/>
            <person name="Kirkness E.F."/>
            <person name="Koerich L.B."/>
            <person name="Kristiansen K."/>
            <person name="Kudrna D."/>
            <person name="Kulathinal R.J."/>
            <person name="Kumar S."/>
            <person name="Kwok R."/>
            <person name="Lander E."/>
            <person name="Langley C.H."/>
            <person name="Lapoint R."/>
            <person name="Lazzaro B.P."/>
            <person name="Lee S.J."/>
            <person name="Levesque L."/>
            <person name="Li R."/>
            <person name="Lin C.F."/>
            <person name="Lin M.F."/>
            <person name="Lindblad-Toh K."/>
            <person name="Llopart A."/>
            <person name="Long M."/>
            <person name="Low L."/>
            <person name="Lozovsky E."/>
            <person name="Lu J."/>
            <person name="Luo M."/>
            <person name="Machado C.A."/>
            <person name="Makalowski W."/>
            <person name="Marzo M."/>
            <person name="Matsuda M."/>
            <person name="Matzkin L."/>
            <person name="McAllister B."/>
            <person name="McBride C.S."/>
            <person name="McKernan B."/>
            <person name="McKernan K."/>
            <person name="Mendez-Lago M."/>
            <person name="Minx P."/>
            <person name="Mollenhauer M.U."/>
            <person name="Montooth K."/>
            <person name="Mount S.M."/>
            <person name="Mu X."/>
            <person name="Myers E."/>
            <person name="Negre B."/>
            <person name="Newfeld S."/>
            <person name="Nielsen R."/>
            <person name="Noor M.A."/>
            <person name="O'Grady P."/>
            <person name="Pachter L."/>
            <person name="Papaceit M."/>
            <person name="Parisi M.J."/>
            <person name="Parisi M."/>
            <person name="Parts L."/>
            <person name="Pedersen J.S."/>
            <person name="Pesole G."/>
            <person name="Phillippy A.M."/>
            <person name="Ponting C.P."/>
            <person name="Pop M."/>
            <person name="Porcelli D."/>
            <person name="Powell J.R."/>
            <person name="Prohaska S."/>
            <person name="Pruitt K."/>
            <person name="Puig M."/>
            <person name="Quesneville H."/>
            <person name="Ram K.R."/>
            <person name="Rand D."/>
            <person name="Rasmussen M.D."/>
            <person name="Reed L.K."/>
            <person name="Reenan R."/>
            <person name="Reily A."/>
            <person name="Remington K.A."/>
            <person name="Rieger T.T."/>
            <person name="Ritchie M.G."/>
            <person name="Robin C."/>
            <person name="Rogers Y.H."/>
            <person name="Rohde C."/>
            <person name="Rozas J."/>
            <person name="Rubenfield M.J."/>
            <person name="Ruiz A."/>
            <person name="Russo S."/>
            <person name="Salzberg S.L."/>
            <person name="Sanchez-Gracia A."/>
            <person name="Saranga D.J."/>
            <person name="Sato H."/>
            <person name="Schaeffer S.W."/>
            <person name="Schatz M.C."/>
            <person name="Schlenke T."/>
            <person name="Schwartz R."/>
            <person name="Segarra C."/>
            <person name="Singh R.S."/>
            <person name="Sirot L."/>
            <person name="Sirota M."/>
            <person name="Sisneros N.B."/>
            <person name="Smith C.D."/>
            <person name="Smith T.F."/>
            <person name="Spieth J."/>
            <person name="Stage D.E."/>
            <person name="Stark A."/>
            <person name="Stephan W."/>
            <person name="Strausberg R.L."/>
            <person name="Strempel S."/>
            <person name="Sturgill D."/>
            <person name="Sutton G."/>
            <person name="Sutton G.G."/>
            <person name="Tao W."/>
            <person name="Teichmann S."/>
            <person name="Tobari Y.N."/>
            <person name="Tomimura Y."/>
            <person name="Tsolas J.M."/>
            <person name="Valente V.L."/>
            <person name="Venter E."/>
            <person name="Venter J.C."/>
            <person name="Vicario S."/>
            <person name="Vieira F.G."/>
            <person name="Vilella A.J."/>
            <person name="Villasante A."/>
            <person name="Walenz B."/>
            <person name="Wang J."/>
            <person name="Wasserman M."/>
            <person name="Watts T."/>
            <person name="Wilson D."/>
            <person name="Wilson R.K."/>
            <person name="Wing R.A."/>
            <person name="Wolfner M.F."/>
            <person name="Wong A."/>
            <person name="Wong G.K."/>
            <person name="Wu C.I."/>
            <person name="Wu G."/>
            <person name="Yamamoto D."/>
            <person name="Yang H.P."/>
            <person name="Yang S.P."/>
            <person name="Yorke J.A."/>
            <person name="Yoshida K."/>
            <person name="Zdobnov E."/>
            <person name="Zhang P."/>
            <person name="Zhang Y."/>
            <person name="Zimin A.V."/>
            <person name="Baldwin J."/>
            <person name="Abdouelleil A."/>
            <person name="Abdulkadir J."/>
            <person name="Abebe A."/>
            <person name="Abera B."/>
            <person name="Abreu J."/>
            <person name="Acer S.C."/>
            <person name="Aftuck L."/>
            <person name="Alexander A."/>
            <person name="An P."/>
            <person name="Anderson E."/>
            <person name="Anderson S."/>
            <person name="Arachi H."/>
            <person name="Azer M."/>
            <person name="Bachantsang P."/>
            <person name="Barry A."/>
            <person name="Bayul T."/>
            <person name="Berlin A."/>
            <person name="Bessette D."/>
            <person name="Bloom T."/>
            <person name="Blye J."/>
            <person name="Boguslavskiy L."/>
            <person name="Bonnet C."/>
            <person name="Boukhgalter B."/>
            <person name="Bourzgui I."/>
            <person name="Brown A."/>
            <person name="Cahill P."/>
            <person name="Channer S."/>
            <person name="Cheshatsang Y."/>
            <person name="Chuda L."/>
            <person name="Citroen M."/>
            <person name="Collymore A."/>
            <person name="Cooke P."/>
            <person name="Costello M."/>
            <person name="D'Aco K."/>
            <person name="Daza R."/>
            <person name="De Haan G."/>
            <person name="DeGray S."/>
            <person name="DeMaso C."/>
            <person name="Dhargay N."/>
            <person name="Dooley K."/>
            <person name="Dooley E."/>
            <person name="Doricent M."/>
            <person name="Dorje P."/>
            <person name="Dorjee K."/>
            <person name="Dupes A."/>
            <person name="Elong R."/>
            <person name="Falk J."/>
            <person name="Farina A."/>
            <person name="Faro S."/>
            <person name="Ferguson D."/>
            <person name="Fisher S."/>
            <person name="Foley C.D."/>
            <person name="Franke A."/>
            <person name="Friedrich D."/>
            <person name="Gadbois L."/>
            <person name="Gearin G."/>
            <person name="Gearin C.R."/>
            <person name="Giannoukos G."/>
            <person name="Goode T."/>
            <person name="Graham J."/>
            <person name="Grandbois E."/>
            <person name="Grewal S."/>
            <person name="Gyaltsen K."/>
            <person name="Hafez N."/>
            <person name="Hagos B."/>
            <person name="Hall J."/>
            <person name="Henson C."/>
            <person name="Hollinger A."/>
            <person name="Honan T."/>
            <person name="Huard M.D."/>
            <person name="Hughes L."/>
            <person name="Hurhula B."/>
            <person name="Husby M.E."/>
            <person name="Kamat A."/>
            <person name="Kanga B."/>
            <person name="Kashin S."/>
            <person name="Khazanovich D."/>
            <person name="Kisner P."/>
            <person name="Lance K."/>
            <person name="Lara M."/>
            <person name="Lee W."/>
            <person name="Lennon N."/>
            <person name="Letendre F."/>
            <person name="LeVine R."/>
            <person name="Lipovsky A."/>
            <person name="Liu X."/>
            <person name="Liu J."/>
            <person name="Liu S."/>
            <person name="Lokyitsang T."/>
            <person name="Lokyitsang Y."/>
            <person name="Lubonja R."/>
            <person name="Lui A."/>
            <person name="MacDonald P."/>
            <person name="Magnisalis V."/>
            <person name="Maru K."/>
            <person name="Matthews C."/>
            <person name="McCusker W."/>
            <person name="McDonough S."/>
            <person name="Mehta T."/>
            <person name="Meldrim J."/>
            <person name="Meneus L."/>
            <person name="Mihai O."/>
            <person name="Mihalev A."/>
            <person name="Mihova T."/>
            <person name="Mittelman R."/>
            <person name="Mlenga V."/>
            <person name="Montmayeur A."/>
            <person name="Mulrain L."/>
            <person name="Navidi A."/>
            <person name="Naylor J."/>
            <person name="Negash T."/>
            <person name="Nguyen T."/>
            <person name="Nguyen N."/>
            <person name="Nicol R."/>
            <person name="Norbu C."/>
            <person name="Norbu N."/>
            <person name="Novod N."/>
            <person name="O'Neill B."/>
            <person name="Osman S."/>
            <person name="Markiewicz E."/>
            <person name="Oyono O.L."/>
            <person name="Patti C."/>
            <person name="Phunkhang P."/>
            <person name="Pierre F."/>
            <person name="Priest M."/>
            <person name="Raghuraman S."/>
            <person name="Rege F."/>
            <person name="Reyes R."/>
            <person name="Rise C."/>
            <person name="Rogov P."/>
            <person name="Ross K."/>
            <person name="Ryan E."/>
            <person name="Settipalli S."/>
            <person name="Shea T."/>
            <person name="Sherpa N."/>
            <person name="Shi L."/>
            <person name="Shih D."/>
            <person name="Sparrow T."/>
            <person name="Spaulding J."/>
            <person name="Stalker J."/>
            <person name="Stange-Thomann N."/>
            <person name="Stavropoulos S."/>
            <person name="Stone C."/>
            <person name="Strader C."/>
            <person name="Tesfaye S."/>
            <person name="Thomson T."/>
            <person name="Thoulutsang Y."/>
            <person name="Thoulutsang D."/>
            <person name="Topham K."/>
            <person name="Topping I."/>
            <person name="Tsamla T."/>
            <person name="Vassiliev H."/>
            <person name="Vo A."/>
            <person name="Wangchuk T."/>
            <person name="Wangdi T."/>
            <person name="Weiand M."/>
            <person name="Wilkinson J."/>
            <person name="Wilson A."/>
            <person name="Yadav S."/>
            <person name="Young G."/>
            <person name="Yu Q."/>
            <person name="Zembek L."/>
            <person name="Zhong D."/>
            <person name="Zimmer A."/>
            <person name="Zwirko Z."/>
            <person name="Jaffe D.B."/>
            <person name="Alvarez P."/>
            <person name="Brockman W."/>
            <person name="Butler J."/>
            <person name="Chin C."/>
            <person name="Gnerre S."/>
            <person name="Grabherr M."/>
            <person name="Kleber M."/>
            <person name="Mauceli E."/>
            <person name="MacCallum I."/>
        </authorList>
    </citation>
    <scope>NUCLEOTIDE SEQUENCE [LARGE SCALE GENOMIC DNA]</scope>
    <source>
        <strain evidence="2">Tai18E2 / Tucson 14021-0261.01</strain>
    </source>
</reference>
<accession>A0A0R1EFG1</accession>
<reference evidence="1 2" key="2">
    <citation type="journal article" date="2007" name="PLoS Biol.">
        <title>Principles of genome evolution in the Drosophila melanogaster species group.</title>
        <authorList>
            <person name="Ranz J.M."/>
            <person name="Maurin D."/>
            <person name="Chan Y.S."/>
            <person name="von Grotthuss M."/>
            <person name="Hillier L.W."/>
            <person name="Roote J."/>
            <person name="Ashburner M."/>
            <person name="Bergman C.M."/>
        </authorList>
    </citation>
    <scope>NUCLEOTIDE SEQUENCE [LARGE SCALE GENOMIC DNA]</scope>
    <source>
        <strain evidence="2">Tai18E2 / Tucson 14021-0261.01</strain>
    </source>
</reference>
<name>A0A0R1EFG1_DROYA</name>
<sequence length="72" mass="8398">MGLLTRRQLLSMMAKVEKNDLDAWAQKVTPDRKYRSDKVDYDSPQAARELPYFRRCQYVRSQFPAIDGATLS</sequence>
<evidence type="ECO:0000313" key="2">
    <source>
        <dbReference type="Proteomes" id="UP000002282"/>
    </source>
</evidence>
<gene>
    <name evidence="1" type="primary">Dyak\GE27786</name>
    <name evidence="1" type="synonym">GE27786</name>
    <name evidence="1" type="ORF">Dyak_GE27786</name>
</gene>
<evidence type="ECO:0000313" key="1">
    <source>
        <dbReference type="EMBL" id="KRK05479.1"/>
    </source>
</evidence>
<dbReference type="EMBL" id="CH892194">
    <property type="protein sequence ID" value="KRK05479.1"/>
    <property type="molecule type" value="Genomic_DNA"/>
</dbReference>
<dbReference type="Proteomes" id="UP000002282">
    <property type="component" value="Unassembled WGS sequence"/>
</dbReference>
<dbReference type="AlphaFoldDB" id="A0A0R1EFG1"/>
<protein>
    <submittedName>
        <fullName evidence="1">Uncharacterized protein</fullName>
    </submittedName>
</protein>
<organism evidence="1 2">
    <name type="scientific">Drosophila yakuba</name>
    <name type="common">Fruit fly</name>
    <dbReference type="NCBI Taxonomy" id="7245"/>
    <lineage>
        <taxon>Eukaryota</taxon>
        <taxon>Metazoa</taxon>
        <taxon>Ecdysozoa</taxon>
        <taxon>Arthropoda</taxon>
        <taxon>Hexapoda</taxon>
        <taxon>Insecta</taxon>
        <taxon>Pterygota</taxon>
        <taxon>Neoptera</taxon>
        <taxon>Endopterygota</taxon>
        <taxon>Diptera</taxon>
        <taxon>Brachycera</taxon>
        <taxon>Muscomorpha</taxon>
        <taxon>Ephydroidea</taxon>
        <taxon>Drosophilidae</taxon>
        <taxon>Drosophila</taxon>
        <taxon>Sophophora</taxon>
    </lineage>
</organism>